<gene>
    <name evidence="2" type="ORF">GCM10012282_41500</name>
</gene>
<accession>A0A917NZV5</accession>
<reference evidence="2" key="2">
    <citation type="submission" date="2020-09" db="EMBL/GenBank/DDBJ databases">
        <authorList>
            <person name="Sun Q."/>
            <person name="Zhou Y."/>
        </authorList>
    </citation>
    <scope>NUCLEOTIDE SEQUENCE</scope>
    <source>
        <strain evidence="2">CGMCC 4.7272</strain>
    </source>
</reference>
<dbReference type="RefSeq" id="WP_189148860.1">
    <property type="nucleotide sequence ID" value="NZ_BAABER010000012.1"/>
</dbReference>
<keyword evidence="1" id="KW-0732">Signal</keyword>
<evidence type="ECO:0000313" key="3">
    <source>
        <dbReference type="Proteomes" id="UP000625682"/>
    </source>
</evidence>
<name>A0A917NZV5_9ACTN</name>
<comment type="caution">
    <text evidence="2">The sequence shown here is derived from an EMBL/GenBank/DDBJ whole genome shotgun (WGS) entry which is preliminary data.</text>
</comment>
<feature type="signal peptide" evidence="1">
    <location>
        <begin position="1"/>
        <end position="30"/>
    </location>
</feature>
<evidence type="ECO:0000313" key="2">
    <source>
        <dbReference type="EMBL" id="GGJ40476.1"/>
    </source>
</evidence>
<dbReference type="EMBL" id="BMMU01000013">
    <property type="protein sequence ID" value="GGJ40476.1"/>
    <property type="molecule type" value="Genomic_DNA"/>
</dbReference>
<proteinExistence type="predicted"/>
<evidence type="ECO:0008006" key="4">
    <source>
        <dbReference type="Google" id="ProtNLM"/>
    </source>
</evidence>
<keyword evidence="3" id="KW-1185">Reference proteome</keyword>
<dbReference type="AlphaFoldDB" id="A0A917NZV5"/>
<reference evidence="2" key="1">
    <citation type="journal article" date="2014" name="Int. J. Syst. Evol. Microbiol.">
        <title>Complete genome sequence of Corynebacterium casei LMG S-19264T (=DSM 44701T), isolated from a smear-ripened cheese.</title>
        <authorList>
            <consortium name="US DOE Joint Genome Institute (JGI-PGF)"/>
            <person name="Walter F."/>
            <person name="Albersmeier A."/>
            <person name="Kalinowski J."/>
            <person name="Ruckert C."/>
        </authorList>
    </citation>
    <scope>NUCLEOTIDE SEQUENCE</scope>
    <source>
        <strain evidence="2">CGMCC 4.7272</strain>
    </source>
</reference>
<evidence type="ECO:0000256" key="1">
    <source>
        <dbReference type="SAM" id="SignalP"/>
    </source>
</evidence>
<dbReference type="Proteomes" id="UP000625682">
    <property type="component" value="Unassembled WGS sequence"/>
</dbReference>
<sequence length="126" mass="13323">MAKTSTRLAAMGLALGAALTLLGTTGSAHAAAQASGTTLQPNSNVRAEPNTSSRVLGTTTSQALMYIVCFKHAQYVKVGNYGTDVWYYGDVDDRGTNPMTWYHNPWVWGGNVNVGADPAPGIRECS</sequence>
<organism evidence="2 3">
    <name type="scientific">Streptomyces lacrimifluminis</name>
    <dbReference type="NCBI Taxonomy" id="1500077"/>
    <lineage>
        <taxon>Bacteria</taxon>
        <taxon>Bacillati</taxon>
        <taxon>Actinomycetota</taxon>
        <taxon>Actinomycetes</taxon>
        <taxon>Kitasatosporales</taxon>
        <taxon>Streptomycetaceae</taxon>
        <taxon>Streptomyces</taxon>
    </lineage>
</organism>
<feature type="chain" id="PRO_5036995665" description="SH3b domain-containing protein" evidence="1">
    <location>
        <begin position="31"/>
        <end position="126"/>
    </location>
</feature>
<protein>
    <recommendedName>
        <fullName evidence="4">SH3b domain-containing protein</fullName>
    </recommendedName>
</protein>